<name>A0A399SJ52_9MICO</name>
<dbReference type="Proteomes" id="UP000266634">
    <property type="component" value="Unassembled WGS sequence"/>
</dbReference>
<gene>
    <name evidence="1" type="ORF">DZF93_03940</name>
</gene>
<dbReference type="AlphaFoldDB" id="A0A399SJ52"/>
<organism evidence="1 2">
    <name type="scientific">Clavibacter michiganensis subsp. insidiosus</name>
    <dbReference type="NCBI Taxonomy" id="33014"/>
    <lineage>
        <taxon>Bacteria</taxon>
        <taxon>Bacillati</taxon>
        <taxon>Actinomycetota</taxon>
        <taxon>Actinomycetes</taxon>
        <taxon>Micrococcales</taxon>
        <taxon>Microbacteriaceae</taxon>
        <taxon>Clavibacter</taxon>
    </lineage>
</organism>
<protein>
    <submittedName>
        <fullName evidence="1">DUF2188 domain-containing protein</fullName>
    </submittedName>
</protein>
<dbReference type="Pfam" id="PF09954">
    <property type="entry name" value="DUF2188"/>
    <property type="match status" value="1"/>
</dbReference>
<accession>A0A399SJ52</accession>
<dbReference type="InterPro" id="IPR018691">
    <property type="entry name" value="DUF2188"/>
</dbReference>
<evidence type="ECO:0000313" key="2">
    <source>
        <dbReference type="Proteomes" id="UP000266634"/>
    </source>
</evidence>
<dbReference type="EMBL" id="QWEA01000086">
    <property type="protein sequence ID" value="RIJ44146.1"/>
    <property type="molecule type" value="Genomic_DNA"/>
</dbReference>
<sequence>MARKRYEVVYKNFDWAVTHAGSTASTHGTKSAATLAGAVLARQNEPSQLIIHNMDGTFEEERTYGDDPFPPRG</sequence>
<proteinExistence type="predicted"/>
<reference evidence="1 2" key="1">
    <citation type="submission" date="2018-08" db="EMBL/GenBank/DDBJ databases">
        <title>Genome Sequence of Clavibacter michiganensis Subspecies type strains, and the Atypical Peach-Colored Strains Isolated from Tomato.</title>
        <authorList>
            <person name="Osdaghi E."/>
            <person name="Portier P."/>
            <person name="Briand M."/>
            <person name="Jacques M.-A."/>
        </authorList>
    </citation>
    <scope>NUCLEOTIDE SEQUENCE [LARGE SCALE GENOMIC DNA]</scope>
    <source>
        <strain evidence="1 2">CFBP 6488</strain>
    </source>
</reference>
<comment type="caution">
    <text evidence="1">The sequence shown here is derived from an EMBL/GenBank/DDBJ whole genome shotgun (WGS) entry which is preliminary data.</text>
</comment>
<dbReference type="RefSeq" id="WP_094171478.1">
    <property type="nucleotide sequence ID" value="NZ_JBHRUE010000008.1"/>
</dbReference>
<evidence type="ECO:0000313" key="1">
    <source>
        <dbReference type="EMBL" id="RIJ44146.1"/>
    </source>
</evidence>